<reference evidence="2 3" key="1">
    <citation type="submission" date="2021-05" db="EMBL/GenBank/DDBJ databases">
        <title>Genome Assembly of Synthetic Allotetraploid Brassica napus Reveals Homoeologous Exchanges between Subgenomes.</title>
        <authorList>
            <person name="Davis J.T."/>
        </authorList>
    </citation>
    <scope>NUCLEOTIDE SEQUENCE [LARGE SCALE GENOMIC DNA]</scope>
    <source>
        <strain evidence="3">cv. Da-Ae</strain>
        <tissue evidence="2">Seedling</tissue>
    </source>
</reference>
<comment type="caution">
    <text evidence="2">The sequence shown here is derived from an EMBL/GenBank/DDBJ whole genome shotgun (WGS) entry which is preliminary data.</text>
</comment>
<organism evidence="2 3">
    <name type="scientific">Brassica napus</name>
    <name type="common">Rape</name>
    <dbReference type="NCBI Taxonomy" id="3708"/>
    <lineage>
        <taxon>Eukaryota</taxon>
        <taxon>Viridiplantae</taxon>
        <taxon>Streptophyta</taxon>
        <taxon>Embryophyta</taxon>
        <taxon>Tracheophyta</taxon>
        <taxon>Spermatophyta</taxon>
        <taxon>Magnoliopsida</taxon>
        <taxon>eudicotyledons</taxon>
        <taxon>Gunneridae</taxon>
        <taxon>Pentapetalae</taxon>
        <taxon>rosids</taxon>
        <taxon>malvids</taxon>
        <taxon>Brassicales</taxon>
        <taxon>Brassicaceae</taxon>
        <taxon>Brassiceae</taxon>
        <taxon>Brassica</taxon>
    </lineage>
</organism>
<evidence type="ECO:0000256" key="1">
    <source>
        <dbReference type="SAM" id="MobiDB-lite"/>
    </source>
</evidence>
<proteinExistence type="predicted"/>
<accession>A0ABQ7Y399</accession>
<sequence length="82" mass="9434">MRLGKSTCIIHVLLTNAHDTYHKQHIQSLKDVEILSSDGSDIPQDVNPHARRRPPGRPRKNRILSRGEFQILSFDMQKAHIL</sequence>
<protein>
    <submittedName>
        <fullName evidence="2">Uncharacterized protein</fullName>
    </submittedName>
</protein>
<gene>
    <name evidence="2" type="ORF">HID58_079878</name>
</gene>
<keyword evidence="3" id="KW-1185">Reference proteome</keyword>
<evidence type="ECO:0000313" key="3">
    <source>
        <dbReference type="Proteomes" id="UP000824890"/>
    </source>
</evidence>
<name>A0ABQ7Y399_BRANA</name>
<dbReference type="EMBL" id="JAGKQM010000018">
    <property type="protein sequence ID" value="KAH0862667.1"/>
    <property type="molecule type" value="Genomic_DNA"/>
</dbReference>
<feature type="region of interest" description="Disordered" evidence="1">
    <location>
        <begin position="37"/>
        <end position="62"/>
    </location>
</feature>
<evidence type="ECO:0000313" key="2">
    <source>
        <dbReference type="EMBL" id="KAH0862667.1"/>
    </source>
</evidence>
<dbReference type="Proteomes" id="UP000824890">
    <property type="component" value="Unassembled WGS sequence"/>
</dbReference>
<feature type="compositionally biased region" description="Basic residues" evidence="1">
    <location>
        <begin position="49"/>
        <end position="62"/>
    </location>
</feature>